<dbReference type="InterPro" id="IPR006946">
    <property type="entry name" value="DGR2-like_dom"/>
</dbReference>
<accession>A0A382N0I6</accession>
<evidence type="ECO:0000313" key="2">
    <source>
        <dbReference type="EMBL" id="SVC54088.1"/>
    </source>
</evidence>
<dbReference type="EMBL" id="UINC01096857">
    <property type="protein sequence ID" value="SVC54088.1"/>
    <property type="molecule type" value="Genomic_DNA"/>
</dbReference>
<feature type="domain" description="DUF642" evidence="1">
    <location>
        <begin position="22"/>
        <end position="172"/>
    </location>
</feature>
<evidence type="ECO:0000259" key="1">
    <source>
        <dbReference type="Pfam" id="PF04862"/>
    </source>
</evidence>
<gene>
    <name evidence="2" type="ORF">METZ01_LOCUS306942</name>
</gene>
<name>A0A382N0I6_9ZZZZ</name>
<dbReference type="Gene3D" id="2.60.120.260">
    <property type="entry name" value="Galactose-binding domain-like"/>
    <property type="match status" value="1"/>
</dbReference>
<protein>
    <recommendedName>
        <fullName evidence="1">DUF642 domain-containing protein</fullName>
    </recommendedName>
</protein>
<proteinExistence type="predicted"/>
<dbReference type="AlphaFoldDB" id="A0A382N0I6"/>
<sequence length="211" mass="23427">MSKWLVVLSLVFGVSTTAHANLILNGSFESDDIKSNSWKLFAEDTVTGWSGTDMELWDNFDRLNAFDGSQYAELNANVRGVSYSIFQNFKTEAGTTYDVSFAYAARRNGESFKVDIFSETDSVLFTQVFNDHNVKRWSVFFGDFTAQTSLTTIRFSSLNAGTYGNFIDNIVVTEAPSFSASVSSVSVSEPASLAILLPLSSFAFIRRKRVK</sequence>
<reference evidence="2" key="1">
    <citation type="submission" date="2018-05" db="EMBL/GenBank/DDBJ databases">
        <authorList>
            <person name="Lanie J.A."/>
            <person name="Ng W.-L."/>
            <person name="Kazmierczak K.M."/>
            <person name="Andrzejewski T.M."/>
            <person name="Davidsen T.M."/>
            <person name="Wayne K.J."/>
            <person name="Tettelin H."/>
            <person name="Glass J.I."/>
            <person name="Rusch D."/>
            <person name="Podicherti R."/>
            <person name="Tsui H.-C.T."/>
            <person name="Winkler M.E."/>
        </authorList>
    </citation>
    <scope>NUCLEOTIDE SEQUENCE</scope>
</reference>
<dbReference type="Pfam" id="PF04862">
    <property type="entry name" value="DUF642"/>
    <property type="match status" value="1"/>
</dbReference>
<organism evidence="2">
    <name type="scientific">marine metagenome</name>
    <dbReference type="NCBI Taxonomy" id="408172"/>
    <lineage>
        <taxon>unclassified sequences</taxon>
        <taxon>metagenomes</taxon>
        <taxon>ecological metagenomes</taxon>
    </lineage>
</organism>